<protein>
    <recommendedName>
        <fullName evidence="4">NmrA-like domain-containing protein</fullName>
    </recommendedName>
</protein>
<evidence type="ECO:0000256" key="2">
    <source>
        <dbReference type="ARBA" id="ARBA00022857"/>
    </source>
</evidence>
<comment type="similarity">
    <text evidence="1">Belongs to the NmrA-type oxidoreductase family. Isoflavone reductase subfamily.</text>
</comment>
<dbReference type="InterPro" id="IPR008030">
    <property type="entry name" value="NmrA-like"/>
</dbReference>
<evidence type="ECO:0000313" key="6">
    <source>
        <dbReference type="Proteomes" id="UP001154252"/>
    </source>
</evidence>
<keyword evidence="2" id="KW-0521">NADP</keyword>
<keyword evidence="6" id="KW-1185">Reference proteome</keyword>
<keyword evidence="3" id="KW-0560">Oxidoreductase</keyword>
<dbReference type="Gene3D" id="3.90.25.10">
    <property type="entry name" value="UDP-galactose 4-epimerase, domain 1"/>
    <property type="match status" value="1"/>
</dbReference>
<organism evidence="5 6">
    <name type="scientific">Penicillium egyptiacum</name>
    <dbReference type="NCBI Taxonomy" id="1303716"/>
    <lineage>
        <taxon>Eukaryota</taxon>
        <taxon>Fungi</taxon>
        <taxon>Dikarya</taxon>
        <taxon>Ascomycota</taxon>
        <taxon>Pezizomycotina</taxon>
        <taxon>Eurotiomycetes</taxon>
        <taxon>Eurotiomycetidae</taxon>
        <taxon>Eurotiales</taxon>
        <taxon>Aspergillaceae</taxon>
        <taxon>Penicillium</taxon>
    </lineage>
</organism>
<comment type="caution">
    <text evidence="5">The sequence shown here is derived from an EMBL/GenBank/DDBJ whole genome shotgun (WGS) entry which is preliminary data.</text>
</comment>
<proteinExistence type="inferred from homology"/>
<feature type="domain" description="NmrA-like" evidence="4">
    <location>
        <begin position="4"/>
        <end position="231"/>
    </location>
</feature>
<evidence type="ECO:0000256" key="3">
    <source>
        <dbReference type="ARBA" id="ARBA00023002"/>
    </source>
</evidence>
<gene>
    <name evidence="5" type="ORF">PEGY_LOCUS8974</name>
</gene>
<name>A0A9W4KJC1_9EURO</name>
<dbReference type="EMBL" id="CAJVRC010000892">
    <property type="protein sequence ID" value="CAG8907975.1"/>
    <property type="molecule type" value="Genomic_DNA"/>
</dbReference>
<dbReference type="InterPro" id="IPR036291">
    <property type="entry name" value="NAD(P)-bd_dom_sf"/>
</dbReference>
<dbReference type="SUPFAM" id="SSF51735">
    <property type="entry name" value="NAD(P)-binding Rossmann-fold domains"/>
    <property type="match status" value="1"/>
</dbReference>
<dbReference type="Proteomes" id="UP001154252">
    <property type="component" value="Unassembled WGS sequence"/>
</dbReference>
<dbReference type="GO" id="GO:0016491">
    <property type="term" value="F:oxidoreductase activity"/>
    <property type="evidence" value="ECO:0007669"/>
    <property type="project" value="UniProtKB-KW"/>
</dbReference>
<dbReference type="AlphaFoldDB" id="A0A9W4KJC1"/>
<reference evidence="5" key="1">
    <citation type="submission" date="2021-07" db="EMBL/GenBank/DDBJ databases">
        <authorList>
            <person name="Branca A.L. A."/>
        </authorList>
    </citation>
    <scope>NUCLEOTIDE SEQUENCE</scope>
</reference>
<evidence type="ECO:0000313" key="5">
    <source>
        <dbReference type="EMBL" id="CAG8907975.1"/>
    </source>
</evidence>
<dbReference type="InterPro" id="IPR051609">
    <property type="entry name" value="NmrA/Isoflavone_reductase-like"/>
</dbReference>
<evidence type="ECO:0000259" key="4">
    <source>
        <dbReference type="Pfam" id="PF05368"/>
    </source>
</evidence>
<dbReference type="OrthoDB" id="10000533at2759"/>
<sequence length="311" mass="34376">MAIIAVAGGTGKLGRAIVEVLKTTSHTVYILARQENKVLSEELGVTIIPAQYSNIESLVKLLEDNKINTIVSAMTVVDDDASNSQLNLIAAADQSLSTKRFIPSEYGIAYTEEHATLFPIMKGKLAAVQKLESTSLEFTSVTNGYFMDYYGLPRVKSYLQPFVFALDMAQNAAAIPGSGNTPVVFTYTFDVARFVAALTSQADWPKRSVIIGDKKTWNEALSIAEEIKGTKFNVAYDDLEKLSTFQVTELPSHSALYTSLPKEQLQYILAVFGRWTAAGHFDLPENDTLNSRFPEIEPRTLRQVMEQGWKA</sequence>
<dbReference type="PANTHER" id="PTHR47706">
    <property type="entry name" value="NMRA-LIKE FAMILY PROTEIN"/>
    <property type="match status" value="1"/>
</dbReference>
<dbReference type="Pfam" id="PF05368">
    <property type="entry name" value="NmrA"/>
    <property type="match status" value="1"/>
</dbReference>
<dbReference type="PANTHER" id="PTHR47706:SF4">
    <property type="entry name" value="NMRA-LIKE DOMAIN-CONTAINING PROTEIN"/>
    <property type="match status" value="1"/>
</dbReference>
<evidence type="ECO:0000256" key="1">
    <source>
        <dbReference type="ARBA" id="ARBA00005725"/>
    </source>
</evidence>
<accession>A0A9W4KJC1</accession>
<dbReference type="Gene3D" id="3.40.50.720">
    <property type="entry name" value="NAD(P)-binding Rossmann-like Domain"/>
    <property type="match status" value="1"/>
</dbReference>